<comment type="caution">
    <text evidence="2">The sequence shown here is derived from an EMBL/GenBank/DDBJ whole genome shotgun (WGS) entry which is preliminary data.</text>
</comment>
<feature type="region of interest" description="Disordered" evidence="1">
    <location>
        <begin position="591"/>
        <end position="626"/>
    </location>
</feature>
<reference evidence="2 3" key="1">
    <citation type="submission" date="2024-09" db="EMBL/GenBank/DDBJ databases">
        <title>Rethinking Asexuality: The Enigmatic Case of Functional Sexual Genes in Lepraria (Stereocaulaceae).</title>
        <authorList>
            <person name="Doellman M."/>
            <person name="Sun Y."/>
            <person name="Barcenas-Pena A."/>
            <person name="Lumbsch H.T."/>
            <person name="Grewe F."/>
        </authorList>
    </citation>
    <scope>NUCLEOTIDE SEQUENCE [LARGE SCALE GENOMIC DNA]</scope>
    <source>
        <strain evidence="2 3">Mercado 3170</strain>
    </source>
</reference>
<evidence type="ECO:0008006" key="4">
    <source>
        <dbReference type="Google" id="ProtNLM"/>
    </source>
</evidence>
<accession>A0ABR4AAR6</accession>
<feature type="compositionally biased region" description="Basic and acidic residues" evidence="1">
    <location>
        <begin position="644"/>
        <end position="655"/>
    </location>
</feature>
<keyword evidence="3" id="KW-1185">Reference proteome</keyword>
<evidence type="ECO:0000313" key="2">
    <source>
        <dbReference type="EMBL" id="KAL2041824.1"/>
    </source>
</evidence>
<evidence type="ECO:0000313" key="3">
    <source>
        <dbReference type="Proteomes" id="UP001590950"/>
    </source>
</evidence>
<sequence>MGQRHQLFVIARVKGRYRTLCAVHHQWLYGHTALRRCLGTLKIFQDPTNRLPIQQELIAASNHDDNFWAPPCDKEYDVPFPFIATCLVLGASYSPDGYHHQVSLESFCMAYNDGDNNNGITIFDITNLSHVQYCFVDFNGMESDREVPLMTPLSARTYLEAYSILSDPGNSRDLVPLVEAFDEWGLIATATLENTWPGEGWEADDEVDVEDELDDEIQRLDEELAKPEVELARLHTNPVDTPMTLRDSAMDKLLQSLMKQPDDDSDSIAEAELLTDFLPKLRAKFYDQATQLKPSSSLLRLLGRALENETEVDLSPFTTLSAKDLSLVVSKLQSHGKMAILNLSNRPDIGETELNVILGPDLNLRALCLLEMPQIPSRSLGAYSGHCEVYHSDILRLPLVTDPYEEHKPTLAPALSTNNTITQIQWLGMSYMDSTDKAYRLDDGRIAWDTLKLAAKGRNPFGPSKGELEYRSCDLDIPFPAGKMVQGFLRLLQWGASANMGPSSSDDWWKGVACSLAASPPRDSTGTGHGVGLLSPSLWIQQGRYNRSQKEKGPTGLKIGQWALILFSEAFNARSQEFLDEVFEKRHPVLKPSAAASEPNEPSKQADCDLDEPSSSDIHPLTRSLDPKAQMDINTSLFREISKLHSPGDKTEQRHSRPTVQPPSFRPRKGIKYALVTPVAGSETDFSIADVPACLEQLMGDKAQDLVDLWNGGFASLETAEFYGNDDNFVKFLQKLNSGKTRA</sequence>
<evidence type="ECO:0000256" key="1">
    <source>
        <dbReference type="SAM" id="MobiDB-lite"/>
    </source>
</evidence>
<name>A0ABR4AAR6_9LECA</name>
<dbReference type="Proteomes" id="UP001590950">
    <property type="component" value="Unassembled WGS sequence"/>
</dbReference>
<proteinExistence type="predicted"/>
<protein>
    <recommendedName>
        <fullName evidence="4">NADP-dependent oxidoreductase domain-containing protein</fullName>
    </recommendedName>
</protein>
<organism evidence="2 3">
    <name type="scientific">Stereocaulon virgatum</name>
    <dbReference type="NCBI Taxonomy" id="373712"/>
    <lineage>
        <taxon>Eukaryota</taxon>
        <taxon>Fungi</taxon>
        <taxon>Dikarya</taxon>
        <taxon>Ascomycota</taxon>
        <taxon>Pezizomycotina</taxon>
        <taxon>Lecanoromycetes</taxon>
        <taxon>OSLEUM clade</taxon>
        <taxon>Lecanoromycetidae</taxon>
        <taxon>Lecanorales</taxon>
        <taxon>Lecanorineae</taxon>
        <taxon>Stereocaulaceae</taxon>
        <taxon>Stereocaulon</taxon>
    </lineage>
</organism>
<gene>
    <name evidence="2" type="ORF">N7G274_005608</name>
</gene>
<dbReference type="EMBL" id="JBEFKJ010000016">
    <property type="protein sequence ID" value="KAL2041824.1"/>
    <property type="molecule type" value="Genomic_DNA"/>
</dbReference>
<feature type="region of interest" description="Disordered" evidence="1">
    <location>
        <begin position="644"/>
        <end position="667"/>
    </location>
</feature>